<dbReference type="EMBL" id="MEXN01000005">
    <property type="protein sequence ID" value="OGD03794.1"/>
    <property type="molecule type" value="Genomic_DNA"/>
</dbReference>
<comment type="caution">
    <text evidence="1">The sequence shown here is derived from an EMBL/GenBank/DDBJ whole genome shotgun (WGS) entry which is preliminary data.</text>
</comment>
<dbReference type="Proteomes" id="UP000177080">
    <property type="component" value="Unassembled WGS sequence"/>
</dbReference>
<dbReference type="STRING" id="1797259.A2989_03890"/>
<dbReference type="AlphaFoldDB" id="A0A1F4ZED9"/>
<proteinExistence type="predicted"/>
<evidence type="ECO:0000313" key="2">
    <source>
        <dbReference type="Proteomes" id="UP000177080"/>
    </source>
</evidence>
<organism evidence="1 2">
    <name type="scientific">Candidatus Amesbacteria bacterium RIFCSPLOWO2_01_FULL_48_25</name>
    <dbReference type="NCBI Taxonomy" id="1797259"/>
    <lineage>
        <taxon>Bacteria</taxon>
        <taxon>Candidatus Amesiibacteriota</taxon>
    </lineage>
</organism>
<name>A0A1F4ZED9_9BACT</name>
<reference evidence="1 2" key="1">
    <citation type="journal article" date="2016" name="Nat. Commun.">
        <title>Thousands of microbial genomes shed light on interconnected biogeochemical processes in an aquifer system.</title>
        <authorList>
            <person name="Anantharaman K."/>
            <person name="Brown C.T."/>
            <person name="Hug L.A."/>
            <person name="Sharon I."/>
            <person name="Castelle C.J."/>
            <person name="Probst A.J."/>
            <person name="Thomas B.C."/>
            <person name="Singh A."/>
            <person name="Wilkins M.J."/>
            <person name="Karaoz U."/>
            <person name="Brodie E.L."/>
            <person name="Williams K.H."/>
            <person name="Hubbard S.S."/>
            <person name="Banfield J.F."/>
        </authorList>
    </citation>
    <scope>NUCLEOTIDE SEQUENCE [LARGE SCALE GENOMIC DNA]</scope>
</reference>
<accession>A0A1F4ZED9</accession>
<protein>
    <submittedName>
        <fullName evidence="1">Uncharacterized protein</fullName>
    </submittedName>
</protein>
<gene>
    <name evidence="1" type="ORF">A2989_03890</name>
</gene>
<evidence type="ECO:0000313" key="1">
    <source>
        <dbReference type="EMBL" id="OGD03794.1"/>
    </source>
</evidence>
<sequence>METVNERIVVGVEFALGKVTPRWFGWRGREYQVKRVPMVFERKDGGRRYICFNVTTDGMIAELSLDTQNFQFSITNFQPITPS</sequence>